<dbReference type="EMBL" id="BMAV01010128">
    <property type="protein sequence ID" value="GFY55006.1"/>
    <property type="molecule type" value="Genomic_DNA"/>
</dbReference>
<dbReference type="Proteomes" id="UP000886998">
    <property type="component" value="Unassembled WGS sequence"/>
</dbReference>
<comment type="caution">
    <text evidence="1">The sequence shown here is derived from an EMBL/GenBank/DDBJ whole genome shotgun (WGS) entry which is preliminary data.</text>
</comment>
<dbReference type="AlphaFoldDB" id="A0A8X7C2X4"/>
<sequence>MGALETEGWRPPQGHVSHLVEDGGDVMKCETMRALSFGQDCARWYAQSISHRCLKSHCRATVRPRAGITRAPKCRCTRRPLHPELSVVPRRPSPSRQ</sequence>
<proteinExistence type="predicted"/>
<accession>A0A8X7C2X4</accession>
<reference evidence="1" key="1">
    <citation type="submission" date="2020-08" db="EMBL/GenBank/DDBJ databases">
        <title>Multicomponent nature underlies the extraordinary mechanical properties of spider dragline silk.</title>
        <authorList>
            <person name="Kono N."/>
            <person name="Nakamura H."/>
            <person name="Mori M."/>
            <person name="Yoshida Y."/>
            <person name="Ohtoshi R."/>
            <person name="Malay A.D."/>
            <person name="Moran D.A.P."/>
            <person name="Tomita M."/>
            <person name="Numata K."/>
            <person name="Arakawa K."/>
        </authorList>
    </citation>
    <scope>NUCLEOTIDE SEQUENCE</scope>
</reference>
<gene>
    <name evidence="1" type="ORF">TNIN_339661</name>
</gene>
<evidence type="ECO:0000313" key="2">
    <source>
        <dbReference type="Proteomes" id="UP000886998"/>
    </source>
</evidence>
<keyword evidence="2" id="KW-1185">Reference proteome</keyword>
<name>A0A8X7C2X4_9ARAC</name>
<protein>
    <submittedName>
        <fullName evidence="1">Uncharacterized protein</fullName>
    </submittedName>
</protein>
<organism evidence="1 2">
    <name type="scientific">Trichonephila inaurata madagascariensis</name>
    <dbReference type="NCBI Taxonomy" id="2747483"/>
    <lineage>
        <taxon>Eukaryota</taxon>
        <taxon>Metazoa</taxon>
        <taxon>Ecdysozoa</taxon>
        <taxon>Arthropoda</taxon>
        <taxon>Chelicerata</taxon>
        <taxon>Arachnida</taxon>
        <taxon>Araneae</taxon>
        <taxon>Araneomorphae</taxon>
        <taxon>Entelegynae</taxon>
        <taxon>Araneoidea</taxon>
        <taxon>Nephilidae</taxon>
        <taxon>Trichonephila</taxon>
        <taxon>Trichonephila inaurata</taxon>
    </lineage>
</organism>
<evidence type="ECO:0000313" key="1">
    <source>
        <dbReference type="EMBL" id="GFY55006.1"/>
    </source>
</evidence>